<evidence type="ECO:0000256" key="1">
    <source>
        <dbReference type="SAM" id="MobiDB-lite"/>
    </source>
</evidence>
<dbReference type="AlphaFoldDB" id="A0A8H6LYG7"/>
<organism evidence="2 3">
    <name type="scientific">Ephemerocybe angulata</name>
    <dbReference type="NCBI Taxonomy" id="980116"/>
    <lineage>
        <taxon>Eukaryota</taxon>
        <taxon>Fungi</taxon>
        <taxon>Dikarya</taxon>
        <taxon>Basidiomycota</taxon>
        <taxon>Agaricomycotina</taxon>
        <taxon>Agaricomycetes</taxon>
        <taxon>Agaricomycetidae</taxon>
        <taxon>Agaricales</taxon>
        <taxon>Agaricineae</taxon>
        <taxon>Psathyrellaceae</taxon>
        <taxon>Ephemerocybe</taxon>
    </lineage>
</organism>
<keyword evidence="3" id="KW-1185">Reference proteome</keyword>
<evidence type="ECO:0000313" key="3">
    <source>
        <dbReference type="Proteomes" id="UP000521943"/>
    </source>
</evidence>
<comment type="caution">
    <text evidence="2">The sequence shown here is derived from an EMBL/GenBank/DDBJ whole genome shotgun (WGS) entry which is preliminary data.</text>
</comment>
<proteinExistence type="predicted"/>
<dbReference type="EMBL" id="JACGCI010000109">
    <property type="protein sequence ID" value="KAF6745217.1"/>
    <property type="molecule type" value="Genomic_DNA"/>
</dbReference>
<accession>A0A8H6LYG7</accession>
<name>A0A8H6LYG7_9AGAR</name>
<feature type="compositionally biased region" description="Basic residues" evidence="1">
    <location>
        <begin position="42"/>
        <end position="52"/>
    </location>
</feature>
<gene>
    <name evidence="2" type="ORF">DFP72DRAFT_1077811</name>
</gene>
<feature type="compositionally biased region" description="Polar residues" evidence="1">
    <location>
        <begin position="87"/>
        <end position="96"/>
    </location>
</feature>
<evidence type="ECO:0000313" key="2">
    <source>
        <dbReference type="EMBL" id="KAF6745217.1"/>
    </source>
</evidence>
<dbReference type="Proteomes" id="UP000521943">
    <property type="component" value="Unassembled WGS sequence"/>
</dbReference>
<feature type="region of interest" description="Disordered" evidence="1">
    <location>
        <begin position="30"/>
        <end position="96"/>
    </location>
</feature>
<reference evidence="2 3" key="1">
    <citation type="submission" date="2020-07" db="EMBL/GenBank/DDBJ databases">
        <title>Comparative genomics of pyrophilous fungi reveals a link between fire events and developmental genes.</title>
        <authorList>
            <consortium name="DOE Joint Genome Institute"/>
            <person name="Steindorff A.S."/>
            <person name="Carver A."/>
            <person name="Calhoun S."/>
            <person name="Stillman K."/>
            <person name="Liu H."/>
            <person name="Lipzen A."/>
            <person name="Pangilinan J."/>
            <person name="Labutti K."/>
            <person name="Bruns T.D."/>
            <person name="Grigoriev I.V."/>
        </authorList>
    </citation>
    <scope>NUCLEOTIDE SEQUENCE [LARGE SCALE GENOMIC DNA]</scope>
    <source>
        <strain evidence="2 3">CBS 144469</strain>
    </source>
</reference>
<protein>
    <submittedName>
        <fullName evidence="2">Uncharacterized protein</fullName>
    </submittedName>
</protein>
<sequence>MGQLNINGGGFVGLVLRALALFRIHRVPTSGPFAALEDIPKVRKTNRSRNRRPPAPLASGTAVPQQATEAGGSGSGSMRHGPGRPPGNTTSNAHQD</sequence>